<organism evidence="2 3">
    <name type="scientific">Colletotrichum melonis</name>
    <dbReference type="NCBI Taxonomy" id="1209925"/>
    <lineage>
        <taxon>Eukaryota</taxon>
        <taxon>Fungi</taxon>
        <taxon>Dikarya</taxon>
        <taxon>Ascomycota</taxon>
        <taxon>Pezizomycotina</taxon>
        <taxon>Sordariomycetes</taxon>
        <taxon>Hypocreomycetidae</taxon>
        <taxon>Glomerellales</taxon>
        <taxon>Glomerellaceae</taxon>
        <taxon>Colletotrichum</taxon>
        <taxon>Colletotrichum acutatum species complex</taxon>
    </lineage>
</organism>
<dbReference type="Proteomes" id="UP001239795">
    <property type="component" value="Unassembled WGS sequence"/>
</dbReference>
<evidence type="ECO:0000256" key="1">
    <source>
        <dbReference type="ARBA" id="ARBA00038376"/>
    </source>
</evidence>
<proteinExistence type="inferred from homology"/>
<reference evidence="2 3" key="1">
    <citation type="submission" date="2016-10" db="EMBL/GenBank/DDBJ databases">
        <title>The genome sequence of Colletotrichum fioriniae PJ7.</title>
        <authorList>
            <person name="Baroncelli R."/>
        </authorList>
    </citation>
    <scope>NUCLEOTIDE SEQUENCE [LARGE SCALE GENOMIC DNA]</scope>
    <source>
        <strain evidence="2">Col 31</strain>
    </source>
</reference>
<evidence type="ECO:0000313" key="3">
    <source>
        <dbReference type="Proteomes" id="UP001239795"/>
    </source>
</evidence>
<accession>A0AAI9XRA5</accession>
<sequence length="227" mass="25026">MTGIKILVLGATGPAGLLLLRELLHRQHGIIAYVRNASKIPADLASSPLLQRRREDDVLEHLLSSFPPHAQNDVKRILAMGTLSITEDSSSFTRFLLAILTRIIASTAYNAIIDLGRVFKEEADGLDRTLFRIGFISGESDEDSWRADREDQPTYAGYIAKPGWKAGMKRATLASWFVDEIESGKWDRKSPAISKSSVKKTKVKCQQVLDHSSSSILCNGGFGSSEH</sequence>
<dbReference type="EMBL" id="MLGG01000012">
    <property type="protein sequence ID" value="KAK1460767.1"/>
    <property type="molecule type" value="Genomic_DNA"/>
</dbReference>
<name>A0AAI9XRA5_9PEZI</name>
<protein>
    <recommendedName>
        <fullName evidence="4">NAD(P)-binding domain-containing protein</fullName>
    </recommendedName>
</protein>
<dbReference type="InterPro" id="IPR051606">
    <property type="entry name" value="Polyketide_Oxido-like"/>
</dbReference>
<keyword evidence="3" id="KW-1185">Reference proteome</keyword>
<dbReference type="Gene3D" id="3.40.50.720">
    <property type="entry name" value="NAD(P)-binding Rossmann-like Domain"/>
    <property type="match status" value="1"/>
</dbReference>
<dbReference type="GO" id="GO:0016646">
    <property type="term" value="F:oxidoreductase activity, acting on the CH-NH group of donors, NAD or NADP as acceptor"/>
    <property type="evidence" value="ECO:0007669"/>
    <property type="project" value="TreeGrafter"/>
</dbReference>
<dbReference type="PANTHER" id="PTHR43355">
    <property type="entry name" value="FLAVIN REDUCTASE (NADPH)"/>
    <property type="match status" value="1"/>
</dbReference>
<evidence type="ECO:0008006" key="4">
    <source>
        <dbReference type="Google" id="ProtNLM"/>
    </source>
</evidence>
<comment type="similarity">
    <text evidence="1">Belongs to the avfA family.</text>
</comment>
<dbReference type="SUPFAM" id="SSF51735">
    <property type="entry name" value="NAD(P)-binding Rossmann-fold domains"/>
    <property type="match status" value="1"/>
</dbReference>
<dbReference type="PANTHER" id="PTHR43355:SF2">
    <property type="entry name" value="FLAVIN REDUCTASE (NADPH)"/>
    <property type="match status" value="1"/>
</dbReference>
<evidence type="ECO:0000313" key="2">
    <source>
        <dbReference type="EMBL" id="KAK1460767.1"/>
    </source>
</evidence>
<comment type="caution">
    <text evidence="2">The sequence shown here is derived from an EMBL/GenBank/DDBJ whole genome shotgun (WGS) entry which is preliminary data.</text>
</comment>
<dbReference type="InterPro" id="IPR036291">
    <property type="entry name" value="NAD(P)-bd_dom_sf"/>
</dbReference>
<gene>
    <name evidence="2" type="ORF">CMEL01_15064</name>
</gene>
<dbReference type="AlphaFoldDB" id="A0AAI9XRA5"/>